<dbReference type="InterPro" id="IPR052961">
    <property type="entry name" value="Oxido-Kinase-like_Enzymes"/>
</dbReference>
<evidence type="ECO:0000313" key="2">
    <source>
        <dbReference type="Proteomes" id="UP001432027"/>
    </source>
</evidence>
<dbReference type="InterPro" id="IPR011009">
    <property type="entry name" value="Kinase-like_dom_sf"/>
</dbReference>
<protein>
    <recommendedName>
        <fullName evidence="3">Phosphotransferase</fullName>
    </recommendedName>
</protein>
<keyword evidence="2" id="KW-1185">Reference proteome</keyword>
<dbReference type="Proteomes" id="UP001432027">
    <property type="component" value="Unassembled WGS sequence"/>
</dbReference>
<gene>
    <name evidence="1" type="ORF">PENTCL1PPCAC_19855</name>
</gene>
<accession>A0AAV5TTT9</accession>
<dbReference type="PANTHER" id="PTHR23020">
    <property type="entry name" value="UNCHARACTERIZED NUCLEAR HORMONE RECEPTOR-RELATED"/>
    <property type="match status" value="1"/>
</dbReference>
<dbReference type="EMBL" id="BTSX01000004">
    <property type="protein sequence ID" value="GMS97680.1"/>
    <property type="molecule type" value="Genomic_DNA"/>
</dbReference>
<dbReference type="InterPro" id="IPR012877">
    <property type="entry name" value="Dhs-27"/>
</dbReference>
<feature type="non-terminal residue" evidence="1">
    <location>
        <position position="1"/>
    </location>
</feature>
<sequence>RIMNFHEIHTMEQVRQTYTDMFKSIISLDNSDHTKSLIDKIVSIVPKYHGGEFLSSIQSEMGVRPVLVNGDMHVGNVLIDVESGNLLALIDWQCTHLGVGVEDLHRIALSALTTNQRRESFPLLVEEMYNSLVENLVGADPPYSLDTMLLLSDLIFPFCGIFFAATLTISAEHAMIQENDASITVEEKTRRKAVETDKLIGCLEDIVDFEIKNKKHSDIQKFRDP</sequence>
<evidence type="ECO:0000313" key="1">
    <source>
        <dbReference type="EMBL" id="GMS97680.1"/>
    </source>
</evidence>
<name>A0AAV5TTT9_9BILA</name>
<comment type="caution">
    <text evidence="1">The sequence shown here is derived from an EMBL/GenBank/DDBJ whole genome shotgun (WGS) entry which is preliminary data.</text>
</comment>
<reference evidence="1" key="1">
    <citation type="submission" date="2023-10" db="EMBL/GenBank/DDBJ databases">
        <title>Genome assembly of Pristionchus species.</title>
        <authorList>
            <person name="Yoshida K."/>
            <person name="Sommer R.J."/>
        </authorList>
    </citation>
    <scope>NUCLEOTIDE SEQUENCE</scope>
    <source>
        <strain evidence="1">RS0144</strain>
    </source>
</reference>
<proteinExistence type="predicted"/>
<dbReference type="Pfam" id="PF07914">
    <property type="entry name" value="DUF1679"/>
    <property type="match status" value="1"/>
</dbReference>
<dbReference type="PANTHER" id="PTHR23020:SF8">
    <property type="entry name" value="CHK KINASE-LIKE DOMAIN-CONTAINING PROTEIN"/>
    <property type="match status" value="1"/>
</dbReference>
<organism evidence="1 2">
    <name type="scientific">Pristionchus entomophagus</name>
    <dbReference type="NCBI Taxonomy" id="358040"/>
    <lineage>
        <taxon>Eukaryota</taxon>
        <taxon>Metazoa</taxon>
        <taxon>Ecdysozoa</taxon>
        <taxon>Nematoda</taxon>
        <taxon>Chromadorea</taxon>
        <taxon>Rhabditida</taxon>
        <taxon>Rhabditina</taxon>
        <taxon>Diplogasteromorpha</taxon>
        <taxon>Diplogasteroidea</taxon>
        <taxon>Neodiplogasteridae</taxon>
        <taxon>Pristionchus</taxon>
    </lineage>
</organism>
<evidence type="ECO:0008006" key="3">
    <source>
        <dbReference type="Google" id="ProtNLM"/>
    </source>
</evidence>
<dbReference type="Gene3D" id="3.90.1200.10">
    <property type="match status" value="1"/>
</dbReference>
<dbReference type="AlphaFoldDB" id="A0AAV5TTT9"/>
<dbReference type="SUPFAM" id="SSF56112">
    <property type="entry name" value="Protein kinase-like (PK-like)"/>
    <property type="match status" value="1"/>
</dbReference>